<dbReference type="AlphaFoldDB" id="A0A6B2GX99"/>
<reference evidence="2 3" key="1">
    <citation type="submission" date="2020-01" db="EMBL/GenBank/DDBJ databases">
        <authorList>
            <person name="Kim M.K."/>
        </authorList>
    </citation>
    <scope>NUCLEOTIDE SEQUENCE [LARGE SCALE GENOMIC DNA]</scope>
    <source>
        <strain evidence="2 3">BT213</strain>
    </source>
</reference>
<organism evidence="2 3">
    <name type="scientific">Pontibacter fetidus</name>
    <dbReference type="NCBI Taxonomy" id="2700082"/>
    <lineage>
        <taxon>Bacteria</taxon>
        <taxon>Pseudomonadati</taxon>
        <taxon>Bacteroidota</taxon>
        <taxon>Cytophagia</taxon>
        <taxon>Cytophagales</taxon>
        <taxon>Hymenobacteraceae</taxon>
        <taxon>Pontibacter</taxon>
    </lineage>
</organism>
<proteinExistence type="predicted"/>
<protein>
    <recommendedName>
        <fullName evidence="4">Rubrerythrin</fullName>
    </recommendedName>
</protein>
<evidence type="ECO:0000256" key="1">
    <source>
        <dbReference type="SAM" id="MobiDB-lite"/>
    </source>
</evidence>
<sequence>MKIAEQENASQAAQSFRYAMKAEAQHERLFKKALKQFGKNKKMDYYVSTVSGSTIAANPGKPSPAPKYSNEQYIKIE</sequence>
<keyword evidence="3" id="KW-1185">Reference proteome</keyword>
<dbReference type="InterPro" id="IPR009078">
    <property type="entry name" value="Ferritin-like_SF"/>
</dbReference>
<evidence type="ECO:0008006" key="4">
    <source>
        <dbReference type="Google" id="ProtNLM"/>
    </source>
</evidence>
<feature type="region of interest" description="Disordered" evidence="1">
    <location>
        <begin position="56"/>
        <end position="77"/>
    </location>
</feature>
<gene>
    <name evidence="2" type="ORF">GWO68_06565</name>
</gene>
<evidence type="ECO:0000313" key="2">
    <source>
        <dbReference type="EMBL" id="NDK55569.1"/>
    </source>
</evidence>
<accession>A0A6B2GX99</accession>
<dbReference type="EMBL" id="JAAEAA010000006">
    <property type="protein sequence ID" value="NDK55569.1"/>
    <property type="molecule type" value="Genomic_DNA"/>
</dbReference>
<evidence type="ECO:0000313" key="3">
    <source>
        <dbReference type="Proteomes" id="UP000478546"/>
    </source>
</evidence>
<dbReference type="SUPFAM" id="SSF47240">
    <property type="entry name" value="Ferritin-like"/>
    <property type="match status" value="1"/>
</dbReference>
<comment type="caution">
    <text evidence="2">The sequence shown here is derived from an EMBL/GenBank/DDBJ whole genome shotgun (WGS) entry which is preliminary data.</text>
</comment>
<name>A0A6B2GX99_9BACT</name>
<dbReference type="Gene3D" id="1.20.1260.10">
    <property type="match status" value="1"/>
</dbReference>
<dbReference type="InterPro" id="IPR012347">
    <property type="entry name" value="Ferritin-like"/>
</dbReference>
<dbReference type="Proteomes" id="UP000478546">
    <property type="component" value="Unassembled WGS sequence"/>
</dbReference>